<dbReference type="SUPFAM" id="SSF53271">
    <property type="entry name" value="PRTase-like"/>
    <property type="match status" value="1"/>
</dbReference>
<sequence length="250" mass="28230">MEKPNTPMRYKENSWDEGTSVVRVMYDLKERIKPIVETLKEGIENDQYGMVLGVDASGRVPALVLARLIQYKRNIEIRFVTGNKNVDNEDSLVRLDELKGHFSTEEFRGQLGDREVLIVDDIIASGFSLELICRALKEVSLRYKVIGLAHEKSKTSASKEAVMERLEADILIGGEGDQFSGEYPEIYGKHQMAGIKKGVGMFSKSIHKTELDAQAGGNLYYPKQNQKVLQRTRELVNRTAHQLAEEIGWA</sequence>
<dbReference type="InterPro" id="IPR029057">
    <property type="entry name" value="PRTase-like"/>
</dbReference>
<evidence type="ECO:0000313" key="3">
    <source>
        <dbReference type="Proteomes" id="UP000179230"/>
    </source>
</evidence>
<dbReference type="Proteomes" id="UP000179230">
    <property type="component" value="Unassembled WGS sequence"/>
</dbReference>
<organism evidence="2 3">
    <name type="scientific">Candidatus Kaiserbacteria bacterium RIFOXYD1_FULL_42_15</name>
    <dbReference type="NCBI Taxonomy" id="1798532"/>
    <lineage>
        <taxon>Bacteria</taxon>
        <taxon>Candidatus Kaiseribacteriota</taxon>
    </lineage>
</organism>
<dbReference type="CDD" id="cd06223">
    <property type="entry name" value="PRTases_typeI"/>
    <property type="match status" value="1"/>
</dbReference>
<evidence type="ECO:0000259" key="1">
    <source>
        <dbReference type="Pfam" id="PF00156"/>
    </source>
</evidence>
<gene>
    <name evidence="2" type="ORF">A2592_01130</name>
</gene>
<dbReference type="InterPro" id="IPR000836">
    <property type="entry name" value="PRTase_dom"/>
</dbReference>
<feature type="domain" description="Phosphoribosyltransferase" evidence="1">
    <location>
        <begin position="44"/>
        <end position="150"/>
    </location>
</feature>
<evidence type="ECO:0000313" key="2">
    <source>
        <dbReference type="EMBL" id="OGG89043.1"/>
    </source>
</evidence>
<accession>A0A1F6FT55</accession>
<dbReference type="AlphaFoldDB" id="A0A1F6FT55"/>
<dbReference type="EMBL" id="MFMT01000008">
    <property type="protein sequence ID" value="OGG89043.1"/>
    <property type="molecule type" value="Genomic_DNA"/>
</dbReference>
<dbReference type="Gene3D" id="3.40.50.2020">
    <property type="match status" value="1"/>
</dbReference>
<comment type="caution">
    <text evidence="2">The sequence shown here is derived from an EMBL/GenBank/DDBJ whole genome shotgun (WGS) entry which is preliminary data.</text>
</comment>
<proteinExistence type="predicted"/>
<dbReference type="Pfam" id="PF00156">
    <property type="entry name" value="Pribosyltran"/>
    <property type="match status" value="1"/>
</dbReference>
<protein>
    <recommendedName>
        <fullName evidence="1">Phosphoribosyltransferase domain-containing protein</fullName>
    </recommendedName>
</protein>
<reference evidence="2 3" key="1">
    <citation type="journal article" date="2016" name="Nat. Commun.">
        <title>Thousands of microbial genomes shed light on interconnected biogeochemical processes in an aquifer system.</title>
        <authorList>
            <person name="Anantharaman K."/>
            <person name="Brown C.T."/>
            <person name="Hug L.A."/>
            <person name="Sharon I."/>
            <person name="Castelle C.J."/>
            <person name="Probst A.J."/>
            <person name="Thomas B.C."/>
            <person name="Singh A."/>
            <person name="Wilkins M.J."/>
            <person name="Karaoz U."/>
            <person name="Brodie E.L."/>
            <person name="Williams K.H."/>
            <person name="Hubbard S.S."/>
            <person name="Banfield J.F."/>
        </authorList>
    </citation>
    <scope>NUCLEOTIDE SEQUENCE [LARGE SCALE GENOMIC DNA]</scope>
</reference>
<name>A0A1F6FT55_9BACT</name>